<evidence type="ECO:0000256" key="4">
    <source>
        <dbReference type="ARBA" id="ARBA00022475"/>
    </source>
</evidence>
<dbReference type="Pfam" id="PF25967">
    <property type="entry name" value="RND-MFP_C"/>
    <property type="match status" value="1"/>
</dbReference>
<dbReference type="InterPro" id="IPR058627">
    <property type="entry name" value="MdtA-like_C"/>
</dbReference>
<evidence type="ECO:0000256" key="6">
    <source>
        <dbReference type="ARBA" id="ARBA00023136"/>
    </source>
</evidence>
<dbReference type="PANTHER" id="PTHR30469:SF36">
    <property type="entry name" value="BLL3903 PROTEIN"/>
    <property type="match status" value="1"/>
</dbReference>
<evidence type="ECO:0000256" key="3">
    <source>
        <dbReference type="ARBA" id="ARBA00022448"/>
    </source>
</evidence>
<dbReference type="PANTHER" id="PTHR30469">
    <property type="entry name" value="MULTIDRUG RESISTANCE PROTEIN MDTA"/>
    <property type="match status" value="1"/>
</dbReference>
<evidence type="ECO:0000259" key="11">
    <source>
        <dbReference type="Pfam" id="PF25944"/>
    </source>
</evidence>
<feature type="region of interest" description="Disordered" evidence="7">
    <location>
        <begin position="368"/>
        <end position="403"/>
    </location>
</feature>
<protein>
    <submittedName>
        <fullName evidence="13">Efflux RND transporter periplasmic adaptor subunit</fullName>
    </submittedName>
</protein>
<feature type="domain" description="Multidrug resistance protein MdtA-like C-terminal permuted SH3" evidence="12">
    <location>
        <begin position="296"/>
        <end position="354"/>
    </location>
</feature>
<comment type="caution">
    <text evidence="13">The sequence shown here is derived from an EMBL/GenBank/DDBJ whole genome shotgun (WGS) entry which is preliminary data.</text>
</comment>
<dbReference type="GO" id="GO:1990281">
    <property type="term" value="C:efflux pump complex"/>
    <property type="evidence" value="ECO:0007669"/>
    <property type="project" value="TreeGrafter"/>
</dbReference>
<keyword evidence="4" id="KW-1003">Cell membrane</keyword>
<comment type="subcellular location">
    <subcellularLocation>
        <location evidence="1">Cell membrane</location>
    </subcellularLocation>
</comment>
<feature type="domain" description="Multidrug resistance protein MdtA-like beta-barrel" evidence="11">
    <location>
        <begin position="209"/>
        <end position="291"/>
    </location>
</feature>
<dbReference type="Pfam" id="PF25944">
    <property type="entry name" value="Beta-barrel_RND"/>
    <property type="match status" value="1"/>
</dbReference>
<dbReference type="InterPro" id="IPR058625">
    <property type="entry name" value="MdtA-like_BSH"/>
</dbReference>
<gene>
    <name evidence="13" type="ORF">GTA51_13495</name>
</gene>
<comment type="similarity">
    <text evidence="2">Belongs to the membrane fusion protein (MFP) (TC 8.A.1) family.</text>
</comment>
<dbReference type="EMBL" id="WVUD01000025">
    <property type="protein sequence ID" value="MYL84142.1"/>
    <property type="molecule type" value="Genomic_DNA"/>
</dbReference>
<evidence type="ECO:0000259" key="12">
    <source>
        <dbReference type="Pfam" id="PF25967"/>
    </source>
</evidence>
<dbReference type="InterPro" id="IPR006143">
    <property type="entry name" value="RND_pump_MFP"/>
</dbReference>
<dbReference type="Pfam" id="PF25876">
    <property type="entry name" value="HH_MFP_RND"/>
    <property type="match status" value="1"/>
</dbReference>
<dbReference type="Gene3D" id="2.40.420.20">
    <property type="match status" value="1"/>
</dbReference>
<dbReference type="Gene3D" id="2.40.50.100">
    <property type="match status" value="1"/>
</dbReference>
<evidence type="ECO:0000259" key="9">
    <source>
        <dbReference type="Pfam" id="PF25876"/>
    </source>
</evidence>
<reference evidence="13 14" key="1">
    <citation type="submission" date="2020-01" db="EMBL/GenBank/DDBJ databases">
        <title>Genome sequence of Desulfovibrio aerotolerans DSM 16695(T).</title>
        <authorList>
            <person name="Karnachuk O."/>
            <person name="Avakyan M."/>
            <person name="Mardanov A."/>
            <person name="Kadnikov V."/>
            <person name="Ravin N."/>
        </authorList>
    </citation>
    <scope>NUCLEOTIDE SEQUENCE [LARGE SCALE GENOMIC DNA]</scope>
    <source>
        <strain evidence="13 14">DSM 16695</strain>
    </source>
</reference>
<evidence type="ECO:0000313" key="14">
    <source>
        <dbReference type="Proteomes" id="UP000482487"/>
    </source>
</evidence>
<organism evidence="13 14">
    <name type="scientific">Solidesulfovibrio aerotolerans</name>
    <dbReference type="NCBI Taxonomy" id="295255"/>
    <lineage>
        <taxon>Bacteria</taxon>
        <taxon>Pseudomonadati</taxon>
        <taxon>Thermodesulfobacteriota</taxon>
        <taxon>Desulfovibrionia</taxon>
        <taxon>Desulfovibrionales</taxon>
        <taxon>Desulfovibrionaceae</taxon>
        <taxon>Solidesulfovibrio</taxon>
    </lineage>
</organism>
<dbReference type="OrthoDB" id="9772050at2"/>
<feature type="chain" id="PRO_5028890167" evidence="8">
    <location>
        <begin position="23"/>
        <end position="403"/>
    </location>
</feature>
<dbReference type="NCBIfam" id="TIGR01730">
    <property type="entry name" value="RND_mfp"/>
    <property type="match status" value="1"/>
</dbReference>
<feature type="domain" description="Multidrug resistance protein MdtA-like barrel-sandwich hybrid" evidence="10">
    <location>
        <begin position="64"/>
        <end position="205"/>
    </location>
</feature>
<evidence type="ECO:0000256" key="5">
    <source>
        <dbReference type="ARBA" id="ARBA00022519"/>
    </source>
</evidence>
<dbReference type="Proteomes" id="UP000482487">
    <property type="component" value="Unassembled WGS sequence"/>
</dbReference>
<feature type="compositionally biased region" description="Basic and acidic residues" evidence="7">
    <location>
        <begin position="377"/>
        <end position="393"/>
    </location>
</feature>
<evidence type="ECO:0000256" key="2">
    <source>
        <dbReference type="ARBA" id="ARBA00009477"/>
    </source>
</evidence>
<dbReference type="Gene3D" id="1.10.287.470">
    <property type="entry name" value="Helix hairpin bin"/>
    <property type="match status" value="1"/>
</dbReference>
<feature type="signal peptide" evidence="8">
    <location>
        <begin position="1"/>
        <end position="22"/>
    </location>
</feature>
<dbReference type="GO" id="GO:0015562">
    <property type="term" value="F:efflux transmembrane transporter activity"/>
    <property type="evidence" value="ECO:0007669"/>
    <property type="project" value="TreeGrafter"/>
</dbReference>
<dbReference type="AlphaFoldDB" id="A0A7C9IXG2"/>
<evidence type="ECO:0000256" key="7">
    <source>
        <dbReference type="SAM" id="MobiDB-lite"/>
    </source>
</evidence>
<dbReference type="SUPFAM" id="SSF111369">
    <property type="entry name" value="HlyD-like secretion proteins"/>
    <property type="match status" value="1"/>
</dbReference>
<dbReference type="RefSeq" id="WP_160961876.1">
    <property type="nucleotide sequence ID" value="NZ_WVUD01000025.1"/>
</dbReference>
<proteinExistence type="inferred from homology"/>
<evidence type="ECO:0000256" key="8">
    <source>
        <dbReference type="SAM" id="SignalP"/>
    </source>
</evidence>
<evidence type="ECO:0000259" key="10">
    <source>
        <dbReference type="Pfam" id="PF25917"/>
    </source>
</evidence>
<feature type="domain" description="Multidrug resistance protein MdtA-like alpha-helical hairpin" evidence="9">
    <location>
        <begin position="106"/>
        <end position="173"/>
    </location>
</feature>
<keyword evidence="5" id="KW-0997">Cell inner membrane</keyword>
<keyword evidence="3" id="KW-0813">Transport</keyword>
<dbReference type="InterPro" id="IPR058626">
    <property type="entry name" value="MdtA-like_b-barrel"/>
</dbReference>
<dbReference type="Gene3D" id="2.40.30.170">
    <property type="match status" value="1"/>
</dbReference>
<keyword evidence="14" id="KW-1185">Reference proteome</keyword>
<dbReference type="InterPro" id="IPR058624">
    <property type="entry name" value="MdtA-like_HH"/>
</dbReference>
<keyword evidence="8" id="KW-0732">Signal</keyword>
<keyword evidence="6" id="KW-0472">Membrane</keyword>
<sequence length="403" mass="42221">MNRSFPLRAVITALLFFLAACSGNGEPKKASREARPVPVVAVPAKAADVPVVVKAVGNVEPMATVAVKPQVGGAILNQLVHDGAKVAKGEMLFRIDPRPFDLAIRESQAKLERDKALLTKAEEDLKRYVTLKAKDVVAQEQYDQTFAAAKTLEGTIKLNQATLDRAKLDLEYADVRAPIAGQVGAVLLTAGNVVKANEATACIINQISPVFIAFSIPERYLPAVMARQKKGPLAITAAAPGDVLDDPVKAMIASVDNAVDAKTGTIRLKALAENADARLWPGQFVRVGLTIATLENAVTIPTQAVLDGVTGPYVYVLGKDGKAEARKITPGPIVEAETVVEKGLAAGEMVVTDGQVRLAPGVAAEIKSTAAAPAKPTEAKPTEAKPADTKPSEAKPAGEGAKQ</sequence>
<name>A0A7C9IXG2_9BACT</name>
<accession>A0A7C9IXG2</accession>
<dbReference type="Pfam" id="PF25917">
    <property type="entry name" value="BSH_RND"/>
    <property type="match status" value="1"/>
</dbReference>
<dbReference type="PROSITE" id="PS51257">
    <property type="entry name" value="PROKAR_LIPOPROTEIN"/>
    <property type="match status" value="1"/>
</dbReference>
<evidence type="ECO:0000256" key="1">
    <source>
        <dbReference type="ARBA" id="ARBA00004236"/>
    </source>
</evidence>
<evidence type="ECO:0000313" key="13">
    <source>
        <dbReference type="EMBL" id="MYL84142.1"/>
    </source>
</evidence>